<sequence length="76" mass="8763">MKLEIPFEPHVYKFLTSLEMYGAKLPLKAKKDNILGLVIIMLATKGTIELGDYYHDRLLPVESTLSSRRNSLRKRT</sequence>
<dbReference type="AlphaFoldDB" id="A0A5M8QVX0"/>
<proteinExistence type="predicted"/>
<dbReference type="OrthoDB" id="948735at2"/>
<evidence type="ECO:0000313" key="1">
    <source>
        <dbReference type="EMBL" id="KAA6438573.1"/>
    </source>
</evidence>
<protein>
    <submittedName>
        <fullName evidence="1">Uncharacterized protein</fullName>
    </submittedName>
</protein>
<gene>
    <name evidence="1" type="ORF">FEM33_18045</name>
</gene>
<evidence type="ECO:0000313" key="2">
    <source>
        <dbReference type="Proteomes" id="UP000323994"/>
    </source>
</evidence>
<comment type="caution">
    <text evidence="1">The sequence shown here is derived from an EMBL/GenBank/DDBJ whole genome shotgun (WGS) entry which is preliminary data.</text>
</comment>
<accession>A0A5M8QVX0</accession>
<reference evidence="1 2" key="1">
    <citation type="submission" date="2019-05" db="EMBL/GenBank/DDBJ databases">
        <authorList>
            <person name="Qu J.-H."/>
        </authorList>
    </citation>
    <scope>NUCLEOTIDE SEQUENCE [LARGE SCALE GENOMIC DNA]</scope>
    <source>
        <strain evidence="1 2">NS28</strain>
    </source>
</reference>
<keyword evidence="2" id="KW-1185">Reference proteome</keyword>
<dbReference type="EMBL" id="VBSN01000049">
    <property type="protein sequence ID" value="KAA6438573.1"/>
    <property type="molecule type" value="Genomic_DNA"/>
</dbReference>
<organism evidence="1 2">
    <name type="scientific">Dyadobacter flavalbus</name>
    <dbReference type="NCBI Taxonomy" id="2579942"/>
    <lineage>
        <taxon>Bacteria</taxon>
        <taxon>Pseudomonadati</taxon>
        <taxon>Bacteroidota</taxon>
        <taxon>Cytophagia</taxon>
        <taxon>Cytophagales</taxon>
        <taxon>Spirosomataceae</taxon>
        <taxon>Dyadobacter</taxon>
    </lineage>
</organism>
<dbReference type="RefSeq" id="WP_139013375.1">
    <property type="nucleotide sequence ID" value="NZ_VBSN01000049.1"/>
</dbReference>
<dbReference type="Proteomes" id="UP000323994">
    <property type="component" value="Unassembled WGS sequence"/>
</dbReference>
<name>A0A5M8QVX0_9BACT</name>